<dbReference type="SMART" id="SM00866">
    <property type="entry name" value="UTRA"/>
    <property type="match status" value="1"/>
</dbReference>
<dbReference type="PANTHER" id="PTHR44846:SF1">
    <property type="entry name" value="MANNOSYL-D-GLYCERATE TRANSPORT_METABOLISM SYSTEM REPRESSOR MNGR-RELATED"/>
    <property type="match status" value="1"/>
</dbReference>
<dbReference type="SMART" id="SM00345">
    <property type="entry name" value="HTH_GNTR"/>
    <property type="match status" value="1"/>
</dbReference>
<sequence>MINKNNKLPLYLQLMESIIKKIEQGDYNEDEKLPSERELCDIYGLSRITVRNALQALEQEDYIYKLHGKGTFVAPKTYKQKLVKVYSFTEEMKKIGKTPQTDVLSFDIISVDQTLSQKMTLDLDQKVYRIKRLRLADNIPFIYETSYLPVCIFPHLTKQDLEKQPMYSIFMKNYNIGVSKATEHFSVTSLRSEEAYYLKSEAERPAMLLKRLAYHEDTLIEYTVSVISGNKFKYTVELT</sequence>
<dbReference type="AlphaFoldDB" id="A0A511WZ70"/>
<dbReference type="InterPro" id="IPR011663">
    <property type="entry name" value="UTRA"/>
</dbReference>
<accession>A0A511WZ70</accession>
<dbReference type="InterPro" id="IPR036388">
    <property type="entry name" value="WH-like_DNA-bd_sf"/>
</dbReference>
<protein>
    <submittedName>
        <fullName evidence="5">GntR family transcriptional regulator</fullName>
    </submittedName>
</protein>
<reference evidence="5 6" key="1">
    <citation type="submission" date="2019-07" db="EMBL/GenBank/DDBJ databases">
        <title>Whole genome shotgun sequence of Halolactibacillus alkaliphilus NBRC 103919.</title>
        <authorList>
            <person name="Hosoyama A."/>
            <person name="Uohara A."/>
            <person name="Ohji S."/>
            <person name="Ichikawa N."/>
        </authorList>
    </citation>
    <scope>NUCLEOTIDE SEQUENCE [LARGE SCALE GENOMIC DNA]</scope>
    <source>
        <strain evidence="5 6">NBRC 103919</strain>
    </source>
</reference>
<dbReference type="Proteomes" id="UP000321400">
    <property type="component" value="Unassembled WGS sequence"/>
</dbReference>
<evidence type="ECO:0000256" key="3">
    <source>
        <dbReference type="ARBA" id="ARBA00023163"/>
    </source>
</evidence>
<dbReference type="InterPro" id="IPR000524">
    <property type="entry name" value="Tscrpt_reg_HTH_GntR"/>
</dbReference>
<comment type="caution">
    <text evidence="5">The sequence shown here is derived from an EMBL/GenBank/DDBJ whole genome shotgun (WGS) entry which is preliminary data.</text>
</comment>
<dbReference type="RefSeq" id="WP_170243603.1">
    <property type="nucleotide sequence ID" value="NZ_BJYE01000001.1"/>
</dbReference>
<dbReference type="STRING" id="442899.SAMN05720591_101190"/>
<evidence type="ECO:0000313" key="6">
    <source>
        <dbReference type="Proteomes" id="UP000321400"/>
    </source>
</evidence>
<dbReference type="InterPro" id="IPR028978">
    <property type="entry name" value="Chorismate_lyase_/UTRA_dom_sf"/>
</dbReference>
<dbReference type="Gene3D" id="3.40.1410.10">
    <property type="entry name" value="Chorismate lyase-like"/>
    <property type="match status" value="1"/>
</dbReference>
<evidence type="ECO:0000256" key="2">
    <source>
        <dbReference type="ARBA" id="ARBA00023125"/>
    </source>
</evidence>
<keyword evidence="3" id="KW-0804">Transcription</keyword>
<keyword evidence="2" id="KW-0238">DNA-binding</keyword>
<evidence type="ECO:0000259" key="4">
    <source>
        <dbReference type="PROSITE" id="PS50949"/>
    </source>
</evidence>
<dbReference type="GO" id="GO:0003700">
    <property type="term" value="F:DNA-binding transcription factor activity"/>
    <property type="evidence" value="ECO:0007669"/>
    <property type="project" value="InterPro"/>
</dbReference>
<proteinExistence type="predicted"/>
<dbReference type="GO" id="GO:0003677">
    <property type="term" value="F:DNA binding"/>
    <property type="evidence" value="ECO:0007669"/>
    <property type="project" value="UniProtKB-KW"/>
</dbReference>
<gene>
    <name evidence="5" type="ORF">HAL01_00960</name>
</gene>
<dbReference type="PANTHER" id="PTHR44846">
    <property type="entry name" value="MANNOSYL-D-GLYCERATE TRANSPORT/METABOLISM SYSTEM REPRESSOR MNGR-RELATED"/>
    <property type="match status" value="1"/>
</dbReference>
<evidence type="ECO:0000256" key="1">
    <source>
        <dbReference type="ARBA" id="ARBA00023015"/>
    </source>
</evidence>
<evidence type="ECO:0000313" key="5">
    <source>
        <dbReference type="EMBL" id="GEN55632.1"/>
    </source>
</evidence>
<name>A0A511WZ70_9BACI</name>
<dbReference type="InterPro" id="IPR050679">
    <property type="entry name" value="Bact_HTH_transcr_reg"/>
</dbReference>
<keyword evidence="6" id="KW-1185">Reference proteome</keyword>
<dbReference type="InterPro" id="IPR036390">
    <property type="entry name" value="WH_DNA-bd_sf"/>
</dbReference>
<dbReference type="GO" id="GO:0045892">
    <property type="term" value="P:negative regulation of DNA-templated transcription"/>
    <property type="evidence" value="ECO:0007669"/>
    <property type="project" value="TreeGrafter"/>
</dbReference>
<dbReference type="Gene3D" id="1.10.10.10">
    <property type="entry name" value="Winged helix-like DNA-binding domain superfamily/Winged helix DNA-binding domain"/>
    <property type="match status" value="1"/>
</dbReference>
<dbReference type="SUPFAM" id="SSF64288">
    <property type="entry name" value="Chorismate lyase-like"/>
    <property type="match status" value="1"/>
</dbReference>
<dbReference type="CDD" id="cd07377">
    <property type="entry name" value="WHTH_GntR"/>
    <property type="match status" value="1"/>
</dbReference>
<dbReference type="PROSITE" id="PS50949">
    <property type="entry name" value="HTH_GNTR"/>
    <property type="match status" value="1"/>
</dbReference>
<dbReference type="SUPFAM" id="SSF46785">
    <property type="entry name" value="Winged helix' DNA-binding domain"/>
    <property type="match status" value="1"/>
</dbReference>
<dbReference type="FunFam" id="1.10.10.10:FF:000079">
    <property type="entry name" value="GntR family transcriptional regulator"/>
    <property type="match status" value="1"/>
</dbReference>
<feature type="domain" description="HTH gntR-type" evidence="4">
    <location>
        <begin position="8"/>
        <end position="76"/>
    </location>
</feature>
<organism evidence="5 6">
    <name type="scientific">Halolactibacillus alkaliphilus</name>
    <dbReference type="NCBI Taxonomy" id="442899"/>
    <lineage>
        <taxon>Bacteria</taxon>
        <taxon>Bacillati</taxon>
        <taxon>Bacillota</taxon>
        <taxon>Bacilli</taxon>
        <taxon>Bacillales</taxon>
        <taxon>Bacillaceae</taxon>
        <taxon>Halolactibacillus</taxon>
    </lineage>
</organism>
<dbReference type="PRINTS" id="PR00035">
    <property type="entry name" value="HTHGNTR"/>
</dbReference>
<dbReference type="Pfam" id="PF00392">
    <property type="entry name" value="GntR"/>
    <property type="match status" value="1"/>
</dbReference>
<dbReference type="EMBL" id="BJYE01000001">
    <property type="protein sequence ID" value="GEN55632.1"/>
    <property type="molecule type" value="Genomic_DNA"/>
</dbReference>
<dbReference type="Pfam" id="PF07702">
    <property type="entry name" value="UTRA"/>
    <property type="match status" value="1"/>
</dbReference>
<keyword evidence="1" id="KW-0805">Transcription regulation</keyword>